<name>A0A9P0L6P1_ACAOB</name>
<dbReference type="OrthoDB" id="6930680at2759"/>
<keyword evidence="2" id="KW-0539">Nucleus</keyword>
<accession>A0A9P0L6P1</accession>
<comment type="caution">
    <text evidence="4">The sequence shown here is derived from an EMBL/GenBank/DDBJ whole genome shotgun (WGS) entry which is preliminary data.</text>
</comment>
<gene>
    <name evidence="4" type="ORF">ACAOBT_LOCUS20589</name>
</gene>
<evidence type="ECO:0000256" key="1">
    <source>
        <dbReference type="ARBA" id="ARBA00004123"/>
    </source>
</evidence>
<dbReference type="Gene3D" id="1.10.10.60">
    <property type="entry name" value="Homeodomain-like"/>
    <property type="match status" value="1"/>
</dbReference>
<evidence type="ECO:0000313" key="4">
    <source>
        <dbReference type="EMBL" id="CAH1991973.1"/>
    </source>
</evidence>
<dbReference type="InterPro" id="IPR009057">
    <property type="entry name" value="Homeodomain-like_sf"/>
</dbReference>
<dbReference type="InterPro" id="IPR007889">
    <property type="entry name" value="HTH_Psq"/>
</dbReference>
<dbReference type="SUPFAM" id="SSF46689">
    <property type="entry name" value="Homeodomain-like"/>
    <property type="match status" value="1"/>
</dbReference>
<dbReference type="GO" id="GO:0003677">
    <property type="term" value="F:DNA binding"/>
    <property type="evidence" value="ECO:0007669"/>
    <property type="project" value="UniProtKB-UniRule"/>
</dbReference>
<feature type="domain" description="HTH psq-type" evidence="3">
    <location>
        <begin position="253"/>
        <end position="301"/>
    </location>
</feature>
<dbReference type="AlphaFoldDB" id="A0A9P0L6P1"/>
<evidence type="ECO:0000313" key="5">
    <source>
        <dbReference type="Proteomes" id="UP001152888"/>
    </source>
</evidence>
<keyword evidence="5" id="KW-1185">Reference proteome</keyword>
<dbReference type="GO" id="GO:0005634">
    <property type="term" value="C:nucleus"/>
    <property type="evidence" value="ECO:0007669"/>
    <property type="project" value="UniProtKB-SubCell"/>
</dbReference>
<comment type="subcellular location">
    <subcellularLocation>
        <location evidence="1 2">Nucleus</location>
    </subcellularLocation>
</comment>
<evidence type="ECO:0000259" key="3">
    <source>
        <dbReference type="PROSITE" id="PS50960"/>
    </source>
</evidence>
<dbReference type="Pfam" id="PF05225">
    <property type="entry name" value="HTH_psq"/>
    <property type="match status" value="1"/>
</dbReference>
<protein>
    <recommendedName>
        <fullName evidence="3">HTH psq-type domain-containing protein</fullName>
    </recommendedName>
</protein>
<sequence length="316" mass="36113">MGRRKCILCGVSSEKTEASLPEQDHRNEEKELVSDMLKLVKINSAPPGIKHFRIGKTSTTNRPRLIVNCESKEELLLDLRNKLASELAKNEDMHDLTAKLKVKIEVLNKDKTIEHLKGIIEKVKGNTVVSNKNTQTDAALTKQTATQTHSSKESRHVQISKSFSNNIKRNEPRKPKLLILADEHGRNLVHIFRNILPLSQITVEAMLRSSAQMHDITKDALNLSSDFTKLDYTYTHTGRIQCCPYQRLHIQYKKRKKWSEEDMAAAVQAVREKKMGYLKAAKTYNVPRTTVFRLANQTELSMPELLSKKDWSQTTL</sequence>
<dbReference type="PROSITE" id="PS50960">
    <property type="entry name" value="HTH_PSQ"/>
    <property type="match status" value="1"/>
</dbReference>
<dbReference type="EMBL" id="CAKOFQ010007129">
    <property type="protein sequence ID" value="CAH1991973.1"/>
    <property type="molecule type" value="Genomic_DNA"/>
</dbReference>
<reference evidence="4" key="1">
    <citation type="submission" date="2022-03" db="EMBL/GenBank/DDBJ databases">
        <authorList>
            <person name="Sayadi A."/>
        </authorList>
    </citation>
    <scope>NUCLEOTIDE SEQUENCE</scope>
</reference>
<dbReference type="Proteomes" id="UP001152888">
    <property type="component" value="Unassembled WGS sequence"/>
</dbReference>
<proteinExistence type="predicted"/>
<keyword evidence="2" id="KW-0238">DNA-binding</keyword>
<evidence type="ECO:0000256" key="2">
    <source>
        <dbReference type="PROSITE-ProRule" id="PRU00320"/>
    </source>
</evidence>
<organism evidence="4 5">
    <name type="scientific">Acanthoscelides obtectus</name>
    <name type="common">Bean weevil</name>
    <name type="synonym">Bruchus obtectus</name>
    <dbReference type="NCBI Taxonomy" id="200917"/>
    <lineage>
        <taxon>Eukaryota</taxon>
        <taxon>Metazoa</taxon>
        <taxon>Ecdysozoa</taxon>
        <taxon>Arthropoda</taxon>
        <taxon>Hexapoda</taxon>
        <taxon>Insecta</taxon>
        <taxon>Pterygota</taxon>
        <taxon>Neoptera</taxon>
        <taxon>Endopterygota</taxon>
        <taxon>Coleoptera</taxon>
        <taxon>Polyphaga</taxon>
        <taxon>Cucujiformia</taxon>
        <taxon>Chrysomeloidea</taxon>
        <taxon>Chrysomelidae</taxon>
        <taxon>Bruchinae</taxon>
        <taxon>Bruchini</taxon>
        <taxon>Acanthoscelides</taxon>
    </lineage>
</organism>
<feature type="DNA-binding region" description="H-T-H motif" evidence="2">
    <location>
        <begin position="277"/>
        <end position="297"/>
    </location>
</feature>